<dbReference type="GeneID" id="95356009"/>
<dbReference type="GO" id="GO:0097367">
    <property type="term" value="F:carbohydrate derivative binding"/>
    <property type="evidence" value="ECO:0007669"/>
    <property type="project" value="InterPro"/>
</dbReference>
<proteinExistence type="predicted"/>
<dbReference type="InterPro" id="IPR001347">
    <property type="entry name" value="SIS_dom"/>
</dbReference>
<dbReference type="InterPro" id="IPR035466">
    <property type="entry name" value="GlmS/AgaS_SIS"/>
</dbReference>
<dbReference type="AlphaFoldDB" id="A0A919G7I3"/>
<keyword evidence="4" id="KW-1185">Reference proteome</keyword>
<dbReference type="SUPFAM" id="SSF53697">
    <property type="entry name" value="SIS domain"/>
    <property type="match status" value="1"/>
</dbReference>
<feature type="domain" description="SIS" evidence="2">
    <location>
        <begin position="25"/>
        <end position="163"/>
    </location>
</feature>
<protein>
    <recommendedName>
        <fullName evidence="2">SIS domain-containing protein</fullName>
    </recommendedName>
</protein>
<name>A0A919G7I3_9ACTN</name>
<gene>
    <name evidence="3" type="ORF">GCM10018781_56630</name>
</gene>
<dbReference type="RefSeq" id="WP_190213755.1">
    <property type="nucleotide sequence ID" value="NZ_BNBO01000041.1"/>
</dbReference>
<accession>A0A919G7I3</accession>
<evidence type="ECO:0000313" key="3">
    <source>
        <dbReference type="EMBL" id="GHH79184.1"/>
    </source>
</evidence>
<evidence type="ECO:0000259" key="2">
    <source>
        <dbReference type="PROSITE" id="PS51464"/>
    </source>
</evidence>
<dbReference type="CDD" id="cd05008">
    <property type="entry name" value="SIS_GlmS_GlmD_1"/>
    <property type="match status" value="1"/>
</dbReference>
<sequence length="294" mass="31274">MTYVETEIASQPECWRRAADLATNRQDVLPRAGERVAIIGCGTSLYMGQAYATLREAAGQGVTDAFAASEFPGTREYDRVIALTRSGTTTEVLELVGALRGKVRTLAVTADPDTPVMSLADDVVVLDFADEQSVVQTRFATSALTLLRAHLGLHSEAVEEDGRRALAEPLPAGLAECTQFTFLGRGWTVGLAAEAGLKMREAALAWTEAYPAMEYRHGPISIAAPTTATWMFGEAPAGLAQQVEATGARWVAGALDPLAELVRVHRLAVAIAAAKGLDPDRPRALTRSVILADA</sequence>
<reference evidence="3" key="1">
    <citation type="journal article" date="2014" name="Int. J. Syst. Evol. Microbiol.">
        <title>Complete genome sequence of Corynebacterium casei LMG S-19264T (=DSM 44701T), isolated from a smear-ripened cheese.</title>
        <authorList>
            <consortium name="US DOE Joint Genome Institute (JGI-PGF)"/>
            <person name="Walter F."/>
            <person name="Albersmeier A."/>
            <person name="Kalinowski J."/>
            <person name="Ruckert C."/>
        </authorList>
    </citation>
    <scope>NUCLEOTIDE SEQUENCE</scope>
    <source>
        <strain evidence="3">JCM 4646</strain>
    </source>
</reference>
<dbReference type="PROSITE" id="PS51464">
    <property type="entry name" value="SIS"/>
    <property type="match status" value="1"/>
</dbReference>
<evidence type="ECO:0000313" key="4">
    <source>
        <dbReference type="Proteomes" id="UP000617734"/>
    </source>
</evidence>
<comment type="caution">
    <text evidence="3">The sequence shown here is derived from an EMBL/GenBank/DDBJ whole genome shotgun (WGS) entry which is preliminary data.</text>
</comment>
<dbReference type="Proteomes" id="UP000617734">
    <property type="component" value="Unassembled WGS sequence"/>
</dbReference>
<organism evidence="3 4">
    <name type="scientific">Kitasatospora indigofera</name>
    <dbReference type="NCBI Taxonomy" id="67307"/>
    <lineage>
        <taxon>Bacteria</taxon>
        <taxon>Bacillati</taxon>
        <taxon>Actinomycetota</taxon>
        <taxon>Actinomycetes</taxon>
        <taxon>Kitasatosporales</taxon>
        <taxon>Streptomycetaceae</taxon>
        <taxon>Kitasatospora</taxon>
    </lineage>
</organism>
<reference evidence="3" key="2">
    <citation type="submission" date="2020-09" db="EMBL/GenBank/DDBJ databases">
        <authorList>
            <person name="Sun Q."/>
            <person name="Ohkuma M."/>
        </authorList>
    </citation>
    <scope>NUCLEOTIDE SEQUENCE</scope>
    <source>
        <strain evidence="3">JCM 4646</strain>
    </source>
</reference>
<dbReference type="InterPro" id="IPR046348">
    <property type="entry name" value="SIS_dom_sf"/>
</dbReference>
<dbReference type="PANTHER" id="PTHR10937">
    <property type="entry name" value="GLUCOSAMINE--FRUCTOSE-6-PHOSPHATE AMINOTRANSFERASE, ISOMERIZING"/>
    <property type="match status" value="1"/>
</dbReference>
<dbReference type="Gene3D" id="3.40.50.10490">
    <property type="entry name" value="Glucose-6-phosphate isomerase like protein, domain 1"/>
    <property type="match status" value="3"/>
</dbReference>
<keyword evidence="1" id="KW-0677">Repeat</keyword>
<dbReference type="GO" id="GO:1901135">
    <property type="term" value="P:carbohydrate derivative metabolic process"/>
    <property type="evidence" value="ECO:0007669"/>
    <property type="project" value="InterPro"/>
</dbReference>
<evidence type="ECO:0000256" key="1">
    <source>
        <dbReference type="ARBA" id="ARBA00022737"/>
    </source>
</evidence>
<dbReference type="InterPro" id="IPR035490">
    <property type="entry name" value="GlmS/FrlB_SIS"/>
</dbReference>
<dbReference type="CDD" id="cd05009">
    <property type="entry name" value="SIS_GlmS_GlmD_2"/>
    <property type="match status" value="1"/>
</dbReference>
<dbReference type="EMBL" id="BNBO01000041">
    <property type="protein sequence ID" value="GHH79184.1"/>
    <property type="molecule type" value="Genomic_DNA"/>
</dbReference>